<dbReference type="Proteomes" id="UP000573327">
    <property type="component" value="Unassembled WGS sequence"/>
</dbReference>
<proteinExistence type="predicted"/>
<sequence length="71" mass="7000">MLLGLAAASGVGDGALELGLGRRDEGAAQFAGRADVGDRVVDVNDEGPYSASGISVSARVTSSRLAPGGVR</sequence>
<protein>
    <submittedName>
        <fullName evidence="1">Uncharacterized protein</fullName>
    </submittedName>
</protein>
<comment type="caution">
    <text evidence="1">The sequence shown here is derived from an EMBL/GenBank/DDBJ whole genome shotgun (WGS) entry which is preliminary data.</text>
</comment>
<gene>
    <name evidence="1" type="ORF">F4556_006602</name>
</gene>
<accession>A0A7W7SJ42</accession>
<evidence type="ECO:0000313" key="2">
    <source>
        <dbReference type="Proteomes" id="UP000573327"/>
    </source>
</evidence>
<evidence type="ECO:0000313" key="1">
    <source>
        <dbReference type="EMBL" id="MBB4951067.1"/>
    </source>
</evidence>
<dbReference type="EMBL" id="JACHJR010000001">
    <property type="protein sequence ID" value="MBB4951067.1"/>
    <property type="molecule type" value="Genomic_DNA"/>
</dbReference>
<keyword evidence="2" id="KW-1185">Reference proteome</keyword>
<name>A0A7W7SJ42_9ACTN</name>
<organism evidence="1 2">
    <name type="scientific">Kitasatospora gansuensis</name>
    <dbReference type="NCBI Taxonomy" id="258050"/>
    <lineage>
        <taxon>Bacteria</taxon>
        <taxon>Bacillati</taxon>
        <taxon>Actinomycetota</taxon>
        <taxon>Actinomycetes</taxon>
        <taxon>Kitasatosporales</taxon>
        <taxon>Streptomycetaceae</taxon>
        <taxon>Kitasatospora</taxon>
    </lineage>
</organism>
<dbReference type="RefSeq" id="WP_184922770.1">
    <property type="nucleotide sequence ID" value="NZ_JACHJR010000001.1"/>
</dbReference>
<dbReference type="AlphaFoldDB" id="A0A7W7SJ42"/>
<reference evidence="1 2" key="1">
    <citation type="submission" date="2020-08" db="EMBL/GenBank/DDBJ databases">
        <title>Sequencing the genomes of 1000 actinobacteria strains.</title>
        <authorList>
            <person name="Klenk H.-P."/>
        </authorList>
    </citation>
    <scope>NUCLEOTIDE SEQUENCE [LARGE SCALE GENOMIC DNA]</scope>
    <source>
        <strain evidence="1 2">DSM 44786</strain>
    </source>
</reference>